<sequence>MADPHRGNGTSDADRLRDLVREARDTGVQAAERTFDGARDSAADRAHRTGEALRDAAGRLEGDPIGRAMTLAADRLDDLSDALRRQDMRGVMDQVTGFAQRQPVLFVGGMLALGLAIGRFAAAGTGADYAGRARDEVRHRGGTGSSGDDVPVHPTHPAAGSGAAVGVGAPSEATRPRPTATSASPGGGGMPGRGSAAPTPTEPDRQTPSTTHDPSGRPH</sequence>
<dbReference type="AlphaFoldDB" id="A0A286GIP4"/>
<keyword evidence="3" id="KW-1185">Reference proteome</keyword>
<gene>
    <name evidence="2" type="ORF">SAMN05421508_104140</name>
</gene>
<protein>
    <recommendedName>
        <fullName evidence="4">DUF3618 domain-containing protein</fullName>
    </recommendedName>
</protein>
<dbReference type="EMBL" id="OCNJ01000004">
    <property type="protein sequence ID" value="SOD94844.1"/>
    <property type="molecule type" value="Genomic_DNA"/>
</dbReference>
<reference evidence="2 3" key="1">
    <citation type="submission" date="2017-09" db="EMBL/GenBank/DDBJ databases">
        <authorList>
            <person name="Ehlers B."/>
            <person name="Leendertz F.H."/>
        </authorList>
    </citation>
    <scope>NUCLEOTIDE SEQUENCE [LARGE SCALE GENOMIC DNA]</scope>
    <source>
        <strain evidence="2 3">USBA 140</strain>
    </source>
</reference>
<evidence type="ECO:0000313" key="2">
    <source>
        <dbReference type="EMBL" id="SOD94844.1"/>
    </source>
</evidence>
<dbReference type="Proteomes" id="UP000219621">
    <property type="component" value="Unassembled WGS sequence"/>
</dbReference>
<feature type="region of interest" description="Disordered" evidence="1">
    <location>
        <begin position="137"/>
        <end position="219"/>
    </location>
</feature>
<feature type="compositionally biased region" description="Low complexity" evidence="1">
    <location>
        <begin position="157"/>
        <end position="171"/>
    </location>
</feature>
<evidence type="ECO:0000313" key="3">
    <source>
        <dbReference type="Proteomes" id="UP000219621"/>
    </source>
</evidence>
<organism evidence="2 3">
    <name type="scientific">Caenispirillum bisanense</name>
    <dbReference type="NCBI Taxonomy" id="414052"/>
    <lineage>
        <taxon>Bacteria</taxon>
        <taxon>Pseudomonadati</taxon>
        <taxon>Pseudomonadota</taxon>
        <taxon>Alphaproteobacteria</taxon>
        <taxon>Rhodospirillales</taxon>
        <taxon>Novispirillaceae</taxon>
        <taxon>Caenispirillum</taxon>
    </lineage>
</organism>
<proteinExistence type="predicted"/>
<dbReference type="RefSeq" id="WP_097279106.1">
    <property type="nucleotide sequence ID" value="NZ_OCNJ01000004.1"/>
</dbReference>
<evidence type="ECO:0000256" key="1">
    <source>
        <dbReference type="SAM" id="MobiDB-lite"/>
    </source>
</evidence>
<accession>A0A286GIP4</accession>
<name>A0A286GIP4_9PROT</name>
<evidence type="ECO:0008006" key="4">
    <source>
        <dbReference type="Google" id="ProtNLM"/>
    </source>
</evidence>